<dbReference type="Gene3D" id="3.40.50.300">
    <property type="entry name" value="P-loop containing nucleotide triphosphate hydrolases"/>
    <property type="match status" value="1"/>
</dbReference>
<evidence type="ECO:0000256" key="1">
    <source>
        <dbReference type="ARBA" id="ARBA00022448"/>
    </source>
</evidence>
<dbReference type="PANTHER" id="PTHR42781:SF4">
    <property type="entry name" value="SPERMIDINE_PUTRESCINE IMPORT ATP-BINDING PROTEIN POTA"/>
    <property type="match status" value="1"/>
</dbReference>
<dbReference type="InterPro" id="IPR027417">
    <property type="entry name" value="P-loop_NTPase"/>
</dbReference>
<keyword evidence="3" id="KW-0997">Cell inner membrane</keyword>
<keyword evidence="7" id="KW-0764">Sulfate transport</keyword>
<feature type="domain" description="ABC transporter" evidence="10">
    <location>
        <begin position="3"/>
        <end position="237"/>
    </location>
</feature>
<dbReference type="Pfam" id="PF00005">
    <property type="entry name" value="ABC_tran"/>
    <property type="match status" value="1"/>
</dbReference>
<dbReference type="FunFam" id="3.40.50.300:FF:000227">
    <property type="entry name" value="Sulfate/thiosulfate import ATP-binding protein CysA"/>
    <property type="match status" value="1"/>
</dbReference>
<keyword evidence="6" id="KW-1278">Translocase</keyword>
<keyword evidence="8" id="KW-0472">Membrane</keyword>
<evidence type="ECO:0000256" key="7">
    <source>
        <dbReference type="ARBA" id="ARBA00023032"/>
    </source>
</evidence>
<dbReference type="InterPro" id="IPR003439">
    <property type="entry name" value="ABC_transporter-like_ATP-bd"/>
</dbReference>
<dbReference type="OrthoDB" id="5298774at2"/>
<evidence type="ECO:0000256" key="2">
    <source>
        <dbReference type="ARBA" id="ARBA00022475"/>
    </source>
</evidence>
<dbReference type="InterPro" id="IPR050093">
    <property type="entry name" value="ABC_SmlMolc_Importer"/>
</dbReference>
<dbReference type="SMART" id="SM00382">
    <property type="entry name" value="AAA"/>
    <property type="match status" value="1"/>
</dbReference>
<dbReference type="Pfam" id="PF12857">
    <property type="entry name" value="TOBE_3"/>
    <property type="match status" value="1"/>
</dbReference>
<reference evidence="11 12" key="1">
    <citation type="submission" date="2018-11" db="EMBL/GenBank/DDBJ databases">
        <title>Genome sequencing of Lautropia sp. KCOM 2505 (= ChDC F240).</title>
        <authorList>
            <person name="Kook J.-K."/>
            <person name="Park S.-N."/>
            <person name="Lim Y.K."/>
        </authorList>
    </citation>
    <scope>NUCLEOTIDE SEQUENCE [LARGE SCALE GENOMIC DNA]</scope>
    <source>
        <strain evidence="11 12">KCOM 2505</strain>
    </source>
</reference>
<protein>
    <submittedName>
        <fullName evidence="11">Sulfate ABC transporter ATP-binding protein</fullName>
    </submittedName>
</protein>
<evidence type="ECO:0000256" key="9">
    <source>
        <dbReference type="SAM" id="MobiDB-lite"/>
    </source>
</evidence>
<dbReference type="InterPro" id="IPR024765">
    <property type="entry name" value="TOBE-like"/>
</dbReference>
<dbReference type="NCBIfam" id="TIGR00968">
    <property type="entry name" value="3a0106s01"/>
    <property type="match status" value="1"/>
</dbReference>
<dbReference type="RefSeq" id="WP_125095285.1">
    <property type="nucleotide sequence ID" value="NZ_RRUE01000001.1"/>
</dbReference>
<dbReference type="AlphaFoldDB" id="A0A3R8NU31"/>
<evidence type="ECO:0000313" key="11">
    <source>
        <dbReference type="EMBL" id="RRN45858.1"/>
    </source>
</evidence>
<dbReference type="CDD" id="cd03296">
    <property type="entry name" value="ABC_CysA_sulfate_importer"/>
    <property type="match status" value="1"/>
</dbReference>
<keyword evidence="4" id="KW-0547">Nucleotide-binding</keyword>
<dbReference type="PROSITE" id="PS00211">
    <property type="entry name" value="ABC_TRANSPORTER_1"/>
    <property type="match status" value="1"/>
</dbReference>
<keyword evidence="12" id="KW-1185">Reference proteome</keyword>
<dbReference type="PROSITE" id="PS50893">
    <property type="entry name" value="ABC_TRANSPORTER_2"/>
    <property type="match status" value="1"/>
</dbReference>
<gene>
    <name evidence="11" type="ORF">EHV23_06940</name>
</gene>
<dbReference type="InterPro" id="IPR003593">
    <property type="entry name" value="AAA+_ATPase"/>
</dbReference>
<dbReference type="GO" id="GO:0043190">
    <property type="term" value="C:ATP-binding cassette (ABC) transporter complex"/>
    <property type="evidence" value="ECO:0007669"/>
    <property type="project" value="InterPro"/>
</dbReference>
<evidence type="ECO:0000256" key="8">
    <source>
        <dbReference type="ARBA" id="ARBA00023136"/>
    </source>
</evidence>
<keyword evidence="2" id="KW-1003">Cell membrane</keyword>
<evidence type="ECO:0000256" key="5">
    <source>
        <dbReference type="ARBA" id="ARBA00022840"/>
    </source>
</evidence>
<evidence type="ECO:0000256" key="6">
    <source>
        <dbReference type="ARBA" id="ARBA00022967"/>
    </source>
</evidence>
<dbReference type="Proteomes" id="UP000270261">
    <property type="component" value="Unassembled WGS sequence"/>
</dbReference>
<dbReference type="InterPro" id="IPR017871">
    <property type="entry name" value="ABC_transporter-like_CS"/>
</dbReference>
<keyword evidence="1" id="KW-0813">Transport</keyword>
<comment type="caution">
    <text evidence="11">The sequence shown here is derived from an EMBL/GenBank/DDBJ whole genome shotgun (WGS) entry which is preliminary data.</text>
</comment>
<dbReference type="GO" id="GO:0005524">
    <property type="term" value="F:ATP binding"/>
    <property type="evidence" value="ECO:0007669"/>
    <property type="project" value="UniProtKB-KW"/>
</dbReference>
<dbReference type="SUPFAM" id="SSF52540">
    <property type="entry name" value="P-loop containing nucleoside triphosphate hydrolases"/>
    <property type="match status" value="1"/>
</dbReference>
<name>A0A3R8NU31_9BURK</name>
<evidence type="ECO:0000259" key="10">
    <source>
        <dbReference type="PROSITE" id="PS50893"/>
    </source>
</evidence>
<evidence type="ECO:0000256" key="4">
    <source>
        <dbReference type="ARBA" id="ARBA00022741"/>
    </source>
</evidence>
<dbReference type="InterPro" id="IPR005666">
    <property type="entry name" value="Sulph_transpt1"/>
</dbReference>
<accession>A0A3R8NU31</accession>
<feature type="region of interest" description="Disordered" evidence="9">
    <location>
        <begin position="269"/>
        <end position="295"/>
    </location>
</feature>
<organism evidence="11 12">
    <name type="scientific">Lautropia dentalis</name>
    <dbReference type="NCBI Taxonomy" id="2490857"/>
    <lineage>
        <taxon>Bacteria</taxon>
        <taxon>Pseudomonadati</taxon>
        <taxon>Pseudomonadota</taxon>
        <taxon>Betaproteobacteria</taxon>
        <taxon>Burkholderiales</taxon>
        <taxon>Burkholderiaceae</taxon>
        <taxon>Lautropia</taxon>
    </lineage>
</organism>
<keyword evidence="5 11" id="KW-0067">ATP-binding</keyword>
<dbReference type="GO" id="GO:0015419">
    <property type="term" value="F:ABC-type sulfate transporter activity"/>
    <property type="evidence" value="ECO:0007669"/>
    <property type="project" value="InterPro"/>
</dbReference>
<dbReference type="EMBL" id="RRUE01000001">
    <property type="protein sequence ID" value="RRN45858.1"/>
    <property type="molecule type" value="Genomic_DNA"/>
</dbReference>
<sequence length="399" mass="43994">MSILIDHLNKRFGATVVCDDISLDIPSGSLVALLGPSGSGKTSLLRIIAGLEQPDSGRVLFHGADATHADPQARGVGFVFQHYALFNHMTIFENVAFGLRVMPRSRRPAEADIRRRVHTLLELVQLDWLADRYPQQLSGGQRQRIALARALAVEPKVLLLDEPFGALDAQVRKELRRWLRRLHDEMHVTSVFVTHDQDEAMEVADRVVVLNRGRIEQTGTPEEVYDRPATPFVLKFLGDVNLFEGHFAAVHPAGQAAGTPFAGAAVNARTVQERQGTDAEPGAQQSQGADTKQEANRTVVYVRPHEIDVVDGPGPGTLAVQFSQALTVGPRTRLELKRPDNGSFIDVELSREAWQDLQRRHTVQRGDTLHLRARQETRFEAGADWSGAHGAPADPAVMI</sequence>
<evidence type="ECO:0000256" key="3">
    <source>
        <dbReference type="ARBA" id="ARBA00022519"/>
    </source>
</evidence>
<dbReference type="GO" id="GO:0016887">
    <property type="term" value="F:ATP hydrolysis activity"/>
    <property type="evidence" value="ECO:0007669"/>
    <property type="project" value="InterPro"/>
</dbReference>
<evidence type="ECO:0000313" key="12">
    <source>
        <dbReference type="Proteomes" id="UP000270261"/>
    </source>
</evidence>
<proteinExistence type="predicted"/>
<dbReference type="PANTHER" id="PTHR42781">
    <property type="entry name" value="SPERMIDINE/PUTRESCINE IMPORT ATP-BINDING PROTEIN POTA"/>
    <property type="match status" value="1"/>
</dbReference>